<dbReference type="GO" id="GO:0004252">
    <property type="term" value="F:serine-type endopeptidase activity"/>
    <property type="evidence" value="ECO:0007669"/>
    <property type="project" value="InterPro"/>
</dbReference>
<dbReference type="AlphaFoldDB" id="A0A9C6XU00"/>
<feature type="chain" id="PRO_5038381095" evidence="2">
    <location>
        <begin position="38"/>
        <end position="311"/>
    </location>
</feature>
<evidence type="ECO:0000259" key="3">
    <source>
        <dbReference type="PROSITE" id="PS50240"/>
    </source>
</evidence>
<protein>
    <submittedName>
        <fullName evidence="5">Brachyurin isoform X2</fullName>
    </submittedName>
</protein>
<proteinExistence type="predicted"/>
<dbReference type="GeneID" id="113217598"/>
<dbReference type="RefSeq" id="XP_052130466.1">
    <property type="nucleotide sequence ID" value="XM_052274506.1"/>
</dbReference>
<dbReference type="FunFam" id="2.40.10.10:FF:000068">
    <property type="entry name" value="transmembrane protease serine 2"/>
    <property type="match status" value="1"/>
</dbReference>
<feature type="domain" description="Peptidase S1" evidence="3">
    <location>
        <begin position="70"/>
        <end position="306"/>
    </location>
</feature>
<organism evidence="4 5">
    <name type="scientific">Frankliniella occidentalis</name>
    <name type="common">Western flower thrips</name>
    <name type="synonym">Euthrips occidentalis</name>
    <dbReference type="NCBI Taxonomy" id="133901"/>
    <lineage>
        <taxon>Eukaryota</taxon>
        <taxon>Metazoa</taxon>
        <taxon>Ecdysozoa</taxon>
        <taxon>Arthropoda</taxon>
        <taxon>Hexapoda</taxon>
        <taxon>Insecta</taxon>
        <taxon>Pterygota</taxon>
        <taxon>Neoptera</taxon>
        <taxon>Paraneoptera</taxon>
        <taxon>Thysanoptera</taxon>
        <taxon>Terebrantia</taxon>
        <taxon>Thripoidea</taxon>
        <taxon>Thripidae</taxon>
        <taxon>Frankliniella</taxon>
    </lineage>
</organism>
<dbReference type="Proteomes" id="UP000504606">
    <property type="component" value="Unplaced"/>
</dbReference>
<evidence type="ECO:0000313" key="5">
    <source>
        <dbReference type="RefSeq" id="XP_052130466.1"/>
    </source>
</evidence>
<dbReference type="PROSITE" id="PS50240">
    <property type="entry name" value="TRYPSIN_DOM"/>
    <property type="match status" value="1"/>
</dbReference>
<dbReference type="Gene3D" id="2.40.10.10">
    <property type="entry name" value="Trypsin-like serine proteases"/>
    <property type="match status" value="1"/>
</dbReference>
<feature type="signal peptide" evidence="2">
    <location>
        <begin position="1"/>
        <end position="37"/>
    </location>
</feature>
<dbReference type="PANTHER" id="PTHR24252:SF7">
    <property type="entry name" value="HYALIN"/>
    <property type="match status" value="1"/>
</dbReference>
<dbReference type="CDD" id="cd00190">
    <property type="entry name" value="Tryp_SPc"/>
    <property type="match status" value="1"/>
</dbReference>
<dbReference type="PANTHER" id="PTHR24252">
    <property type="entry name" value="ACROSIN-RELATED"/>
    <property type="match status" value="1"/>
</dbReference>
<dbReference type="InterPro" id="IPR001314">
    <property type="entry name" value="Peptidase_S1A"/>
</dbReference>
<accession>A0A9C6XU00</accession>
<evidence type="ECO:0000313" key="4">
    <source>
        <dbReference type="Proteomes" id="UP000504606"/>
    </source>
</evidence>
<dbReference type="InterPro" id="IPR009003">
    <property type="entry name" value="Peptidase_S1_PA"/>
</dbReference>
<keyword evidence="2" id="KW-0732">Signal</keyword>
<sequence length="311" mass="32973">MACKASGRDAEASERKKMAVRWSFLVALCALAVQASASVQPAPFSSFHILAPKAAAPAPRRTARSANLRISNGQDASPGQFPYQVGMYVDLSVFCGGALIHPKWILTAASCAKSEYGPRYTAFLGASNINLPAEKGRVAVTTTQAYVHGGYDKTTYKNDVALVLLPRAVKTSDRIKPIALPPRSYASKDFTGSQFQLSGWGYLGDSAASISPKLQYASLKGLDKDTCVNTYSFEIVSDDILCCSSSTKQSPCQGDTGGALVEQGTDGNFIHVAIASFMPSKGCSLGKPSGFTKTANFLDWIQSLTGITVTP</sequence>
<dbReference type="Pfam" id="PF00089">
    <property type="entry name" value="Trypsin"/>
    <property type="match status" value="1"/>
</dbReference>
<keyword evidence="1" id="KW-1015">Disulfide bond</keyword>
<name>A0A9C6XU00_FRAOC</name>
<dbReference type="PRINTS" id="PR00722">
    <property type="entry name" value="CHYMOTRYPSIN"/>
</dbReference>
<gene>
    <name evidence="5" type="primary">LOC113217598</name>
</gene>
<dbReference type="GO" id="GO:0006508">
    <property type="term" value="P:proteolysis"/>
    <property type="evidence" value="ECO:0007669"/>
    <property type="project" value="InterPro"/>
</dbReference>
<dbReference type="InterPro" id="IPR043504">
    <property type="entry name" value="Peptidase_S1_PA_chymotrypsin"/>
</dbReference>
<dbReference type="SUPFAM" id="SSF50494">
    <property type="entry name" value="Trypsin-like serine proteases"/>
    <property type="match status" value="1"/>
</dbReference>
<keyword evidence="4" id="KW-1185">Reference proteome</keyword>
<reference evidence="5" key="1">
    <citation type="submission" date="2025-08" db="UniProtKB">
        <authorList>
            <consortium name="RefSeq"/>
        </authorList>
    </citation>
    <scope>IDENTIFICATION</scope>
    <source>
        <tissue evidence="5">Whole organism</tissue>
    </source>
</reference>
<evidence type="ECO:0000256" key="2">
    <source>
        <dbReference type="SAM" id="SignalP"/>
    </source>
</evidence>
<evidence type="ECO:0000256" key="1">
    <source>
        <dbReference type="ARBA" id="ARBA00023157"/>
    </source>
</evidence>
<dbReference type="SMART" id="SM00020">
    <property type="entry name" value="Tryp_SPc"/>
    <property type="match status" value="1"/>
</dbReference>
<dbReference type="InterPro" id="IPR001254">
    <property type="entry name" value="Trypsin_dom"/>
</dbReference>